<evidence type="ECO:0000313" key="8">
    <source>
        <dbReference type="EMBL" id="OGF59680.1"/>
    </source>
</evidence>
<evidence type="ECO:0000256" key="6">
    <source>
        <dbReference type="ARBA" id="ARBA00034078"/>
    </source>
</evidence>
<dbReference type="GO" id="GO:0016491">
    <property type="term" value="F:oxidoreductase activity"/>
    <property type="evidence" value="ECO:0007669"/>
    <property type="project" value="InterPro"/>
</dbReference>
<dbReference type="STRING" id="1817863.A2Y62_08195"/>
<comment type="caution">
    <text evidence="8">The sequence shown here is derived from an EMBL/GenBank/DDBJ whole genome shotgun (WGS) entry which is preliminary data.</text>
</comment>
<protein>
    <recommendedName>
        <fullName evidence="10">NADH dehydrogenase</fullName>
    </recommendedName>
</protein>
<sequence>MSIDFTSVNHAIERWGKRKDFLIEVLQDLQDHYRYLPEPILAEVSKQMEIPLNHIYEVATFYKAFSLVPKGKYVINVCLGTACHVLGAVQVLSSFEREMGIKVGETDKQLHFTLDTVRCIGCCGLAPVVTVNEDVHGKLTADKVENVVKRYQKEFKKETEKKSE</sequence>
<dbReference type="InterPro" id="IPR042128">
    <property type="entry name" value="NuoE_dom"/>
</dbReference>
<dbReference type="Proteomes" id="UP000178943">
    <property type="component" value="Unassembled WGS sequence"/>
</dbReference>
<evidence type="ECO:0000256" key="3">
    <source>
        <dbReference type="ARBA" id="ARBA00022723"/>
    </source>
</evidence>
<dbReference type="PIRSF" id="PIRSF000216">
    <property type="entry name" value="NADH_DH_24kDa"/>
    <property type="match status" value="1"/>
</dbReference>
<feature type="binding site" evidence="7">
    <location>
        <position position="119"/>
    </location>
    <ligand>
        <name>[2Fe-2S] cluster</name>
        <dbReference type="ChEBI" id="CHEBI:190135"/>
    </ligand>
</feature>
<keyword evidence="3 7" id="KW-0479">Metal-binding</keyword>
<name>A0A1F5V8I6_9BACT</name>
<keyword evidence="5 7" id="KW-0411">Iron-sulfur</keyword>
<evidence type="ECO:0000256" key="2">
    <source>
        <dbReference type="ARBA" id="ARBA00022714"/>
    </source>
</evidence>
<dbReference type="AlphaFoldDB" id="A0A1F5V8I6"/>
<dbReference type="CDD" id="cd03064">
    <property type="entry name" value="TRX_Fd_NuoE"/>
    <property type="match status" value="1"/>
</dbReference>
<comment type="cofactor">
    <cofactor evidence="7">
        <name>[2Fe-2S] cluster</name>
        <dbReference type="ChEBI" id="CHEBI:190135"/>
    </cofactor>
    <text evidence="7">Binds 1 [2Fe-2S] cluster.</text>
</comment>
<organism evidence="8 9">
    <name type="scientific">Candidatus Fischerbacteria bacterium RBG_13_37_8</name>
    <dbReference type="NCBI Taxonomy" id="1817863"/>
    <lineage>
        <taxon>Bacteria</taxon>
        <taxon>Candidatus Fischeribacteriota</taxon>
    </lineage>
</organism>
<dbReference type="GO" id="GO:0051537">
    <property type="term" value="F:2 iron, 2 sulfur cluster binding"/>
    <property type="evidence" value="ECO:0007669"/>
    <property type="project" value="UniProtKB-KW"/>
</dbReference>
<dbReference type="Gene3D" id="1.10.10.1590">
    <property type="entry name" value="NADH-quinone oxidoreductase subunit E"/>
    <property type="match status" value="1"/>
</dbReference>
<evidence type="ECO:0000256" key="1">
    <source>
        <dbReference type="ARBA" id="ARBA00010643"/>
    </source>
</evidence>
<dbReference type="Gene3D" id="3.40.30.10">
    <property type="entry name" value="Glutaredoxin"/>
    <property type="match status" value="1"/>
</dbReference>
<evidence type="ECO:0000256" key="4">
    <source>
        <dbReference type="ARBA" id="ARBA00023004"/>
    </source>
</evidence>
<keyword evidence="4 7" id="KW-0408">Iron</keyword>
<dbReference type="GO" id="GO:0046872">
    <property type="term" value="F:metal ion binding"/>
    <property type="evidence" value="ECO:0007669"/>
    <property type="project" value="UniProtKB-KW"/>
</dbReference>
<evidence type="ECO:0000256" key="5">
    <source>
        <dbReference type="ARBA" id="ARBA00023014"/>
    </source>
</evidence>
<keyword evidence="2 7" id="KW-0001">2Fe-2S</keyword>
<dbReference type="InterPro" id="IPR041921">
    <property type="entry name" value="NuoE_N"/>
</dbReference>
<dbReference type="Pfam" id="PF01257">
    <property type="entry name" value="2Fe-2S_thioredx"/>
    <property type="match status" value="1"/>
</dbReference>
<accession>A0A1F5V8I6</accession>
<reference evidence="8 9" key="1">
    <citation type="journal article" date="2016" name="Nat. Commun.">
        <title>Thousands of microbial genomes shed light on interconnected biogeochemical processes in an aquifer system.</title>
        <authorList>
            <person name="Anantharaman K."/>
            <person name="Brown C.T."/>
            <person name="Hug L.A."/>
            <person name="Sharon I."/>
            <person name="Castelle C.J."/>
            <person name="Probst A.J."/>
            <person name="Thomas B.C."/>
            <person name="Singh A."/>
            <person name="Wilkins M.J."/>
            <person name="Karaoz U."/>
            <person name="Brodie E.L."/>
            <person name="Williams K.H."/>
            <person name="Hubbard S.S."/>
            <person name="Banfield J.F."/>
        </authorList>
    </citation>
    <scope>NUCLEOTIDE SEQUENCE [LARGE SCALE GENOMIC DNA]</scope>
</reference>
<comment type="cofactor">
    <cofactor evidence="6">
        <name>[2Fe-2S] cluster</name>
        <dbReference type="ChEBI" id="CHEBI:190135"/>
    </cofactor>
</comment>
<gene>
    <name evidence="8" type="ORF">A2Y62_08195</name>
</gene>
<dbReference type="SUPFAM" id="SSF52833">
    <property type="entry name" value="Thioredoxin-like"/>
    <property type="match status" value="1"/>
</dbReference>
<proteinExistence type="inferred from homology"/>
<dbReference type="EMBL" id="MFGW01000207">
    <property type="protein sequence ID" value="OGF59680.1"/>
    <property type="molecule type" value="Genomic_DNA"/>
</dbReference>
<feature type="binding site" evidence="7">
    <location>
        <position position="78"/>
    </location>
    <ligand>
        <name>[2Fe-2S] cluster</name>
        <dbReference type="ChEBI" id="CHEBI:190135"/>
    </ligand>
</feature>
<dbReference type="PANTHER" id="PTHR43342">
    <property type="entry name" value="NADH-QUINONE OXIDOREDUCTASE, E SUBUNIT"/>
    <property type="match status" value="1"/>
</dbReference>
<dbReference type="InterPro" id="IPR036249">
    <property type="entry name" value="Thioredoxin-like_sf"/>
</dbReference>
<evidence type="ECO:0000256" key="7">
    <source>
        <dbReference type="PIRSR" id="PIRSR000216-1"/>
    </source>
</evidence>
<dbReference type="PANTHER" id="PTHR43342:SF1">
    <property type="entry name" value="BIFURCATING [FEFE] HYDROGENASE GAMMA SUBUNIT"/>
    <property type="match status" value="1"/>
</dbReference>
<dbReference type="InterPro" id="IPR002023">
    <property type="entry name" value="NuoE-like"/>
</dbReference>
<feature type="binding site" evidence="7">
    <location>
        <position position="123"/>
    </location>
    <ligand>
        <name>[2Fe-2S] cluster</name>
        <dbReference type="ChEBI" id="CHEBI:190135"/>
    </ligand>
</feature>
<feature type="binding site" evidence="7">
    <location>
        <position position="83"/>
    </location>
    <ligand>
        <name>[2Fe-2S] cluster</name>
        <dbReference type="ChEBI" id="CHEBI:190135"/>
    </ligand>
</feature>
<comment type="similarity">
    <text evidence="1">Belongs to the complex I 24 kDa subunit family.</text>
</comment>
<evidence type="ECO:0008006" key="10">
    <source>
        <dbReference type="Google" id="ProtNLM"/>
    </source>
</evidence>
<evidence type="ECO:0000313" key="9">
    <source>
        <dbReference type="Proteomes" id="UP000178943"/>
    </source>
</evidence>
<dbReference type="InterPro" id="IPR028431">
    <property type="entry name" value="NADP_DH_HndA-like"/>
</dbReference>